<name>B2RWX4_MOUSE</name>
<evidence type="ECO:0000256" key="2">
    <source>
        <dbReference type="ARBA" id="ARBA00073943"/>
    </source>
</evidence>
<proteinExistence type="evidence at transcript level"/>
<gene>
    <name evidence="6 7" type="primary">Rint1</name>
</gene>
<dbReference type="InterPro" id="IPR042044">
    <property type="entry name" value="EXOC6PINT-1/Sec15/Tip20_C_dom2"/>
</dbReference>
<feature type="compositionally biased region" description="Basic and acidic residues" evidence="5">
    <location>
        <begin position="21"/>
        <end position="30"/>
    </location>
</feature>
<dbReference type="InterPro" id="IPR007528">
    <property type="entry name" value="RINT1_Tip20"/>
</dbReference>
<dbReference type="PANTHER" id="PTHR13520:SF0">
    <property type="entry name" value="RAD50-INTERACTING PROTEIN 1"/>
    <property type="match status" value="1"/>
</dbReference>
<dbReference type="PANTHER" id="PTHR13520">
    <property type="entry name" value="RAD50-INTERACTING PROTEIN 1 RINT-1"/>
    <property type="match status" value="1"/>
</dbReference>
<protein>
    <recommendedName>
        <fullName evidence="2">RAD50-interacting protein 1</fullName>
    </recommendedName>
    <alternativeName>
        <fullName evidence="3">RAD50 interactor 1</fullName>
    </alternativeName>
</protein>
<dbReference type="FunFam" id="1.20.58.670:FF:000003">
    <property type="entry name" value="RAD50-interacting protein 1"/>
    <property type="match status" value="1"/>
</dbReference>
<dbReference type="Pfam" id="PF04437">
    <property type="entry name" value="RINT1_TIP1"/>
    <property type="match status" value="1"/>
</dbReference>
<organism evidence="6">
    <name type="scientific">Mus musculus</name>
    <name type="common">Mouse</name>
    <dbReference type="NCBI Taxonomy" id="10090"/>
    <lineage>
        <taxon>Eukaryota</taxon>
        <taxon>Metazoa</taxon>
        <taxon>Chordata</taxon>
        <taxon>Craniata</taxon>
        <taxon>Vertebrata</taxon>
        <taxon>Euteleostomi</taxon>
        <taxon>Mammalia</taxon>
        <taxon>Eutheria</taxon>
        <taxon>Euarchontoglires</taxon>
        <taxon>Glires</taxon>
        <taxon>Rodentia</taxon>
        <taxon>Myomorpha</taxon>
        <taxon>Muroidea</taxon>
        <taxon>Muridae</taxon>
        <taxon>Murinae</taxon>
        <taxon>Mus</taxon>
        <taxon>Mus</taxon>
    </lineage>
</organism>
<sequence length="734" mass="83482">MLAADDIGEVPAAPCCPESGDETKNTDVKSDMNTAAPAGSEQLSQGGSDDALLSYVSAFIEKEVGSDLKSLKTLGKLIEQMTESKVKLEEQVLTISSEIPKRIQSALKDAEESKQLLDEFLEQEAPLFSSISSHLLTAQPWMDDLGAMITQIEEIERHLTYLKWVSQIEELSDFEEVLAQLHWPFTSHTQSQTVGGSRPAGTPELYSSLETLFCQLLKLQASDELLTEPKQLPEKYCLPASPPVTLPIQVMLAPLQKRFRYHFRGSRQTNVMSKPEWYLAQVLMWIGNHTQFLDEKIQPILDKVGSAVNARLEFSRGLVMLILEKLASDIPCLLYDDSLFCHLVDEVLLFERELHTVHGYPSTFASCMHILSEETCFQRWLTVERKFALQKMDSMLSSEAAWVSQYKDISDVDEMKVPDCAEVFMTLLLVITDRYKNLPTASRKLQFLELQKDLVDDFRIRLTQVMKEETRAALGFRYCAILNAVNYISAVLADWADNVFFLQLQQAALEVFAENNVLSKLQLGQLASMESSVFDDMINLLERLKLDMLTRQVDHVFREVKDSAKLYKKERWLSLPSQSEQAVMSLSSSACPLLLTLRDRLLQLEQQLCFSLFRIFWQMLAEKLDLYIYQEIILANHFNEGGAAQLQFDMTRNLFPLFSHYCKRPENYFKHVKEACIILNLNIGSALLLKDVLQSVSEHIPATAALNEVGVYKLAQQDVEILLNLRTNWPNTGK</sequence>
<dbReference type="GO" id="GO:0006888">
    <property type="term" value="P:endoplasmic reticulum to Golgi vesicle-mediated transport"/>
    <property type="evidence" value="ECO:0007669"/>
    <property type="project" value="InterPro"/>
</dbReference>
<feature type="coiled-coil region" evidence="4">
    <location>
        <begin position="71"/>
        <end position="123"/>
    </location>
</feature>
<keyword evidence="4" id="KW-0175">Coiled coil</keyword>
<dbReference type="MGI" id="MGI:1916233">
    <property type="gene designation" value="Rint1"/>
</dbReference>
<dbReference type="GO" id="GO:0070939">
    <property type="term" value="C:Dsl1/NZR complex"/>
    <property type="evidence" value="ECO:0007669"/>
    <property type="project" value="InterPro"/>
</dbReference>
<dbReference type="PROSITE" id="PS51386">
    <property type="entry name" value="RINT1_TIP20"/>
    <property type="match status" value="1"/>
</dbReference>
<dbReference type="GO" id="GO:0006890">
    <property type="term" value="P:retrograde vesicle-mediated transport, Golgi to endoplasmic reticulum"/>
    <property type="evidence" value="ECO:0007669"/>
    <property type="project" value="InterPro"/>
</dbReference>
<accession>B2RWX4</accession>
<dbReference type="AGR" id="MGI:1916233"/>
<feature type="region of interest" description="Disordered" evidence="5">
    <location>
        <begin position="1"/>
        <end position="47"/>
    </location>
</feature>
<reference evidence="6" key="1">
    <citation type="journal article" date="2004" name="Genome Res.">
        <title>The status, quality, and expansion of the NIH full-length cDNA project: the Mammalian Gene Collection (MGC).</title>
        <authorList>
            <consortium name="The MGC Project Team"/>
            <person name="Gerhard D.S."/>
            <person name="Wagner L."/>
            <person name="Feingold E.A."/>
            <person name="Shenmen C.M."/>
            <person name="Grouse L.H."/>
            <person name="Schuler G."/>
            <person name="Klein S.L."/>
            <person name="Old S."/>
            <person name="Rasooly R."/>
            <person name="Good P."/>
            <person name="Guyer M."/>
            <person name="Peck A.M."/>
            <person name="Derge J.G."/>
            <person name="Lipman D."/>
            <person name="Collins F.S."/>
            <person name="Jang W."/>
            <person name="Sherry S."/>
            <person name="Feolo M."/>
            <person name="Misquitta L."/>
            <person name="Lee E."/>
            <person name="Rotmistrovsky K."/>
            <person name="Greenhut S.F."/>
            <person name="Schaefer C.F."/>
            <person name="Buetow K."/>
            <person name="Bonner T.I."/>
            <person name="Haussler D."/>
            <person name="Kent J."/>
            <person name="Kiekhaus M."/>
            <person name="Furey T."/>
            <person name="Brent M."/>
            <person name="Prange C."/>
            <person name="Schreiber K."/>
            <person name="Shapiro N."/>
            <person name="Bhat N.K."/>
            <person name="Hopkins R.F."/>
            <person name="Hsie F."/>
            <person name="Driscoll T."/>
            <person name="Soares M.B."/>
            <person name="Casavant T.L."/>
            <person name="Scheetz T.E."/>
            <person name="Brown-stein M.J."/>
            <person name="Usdin T.B."/>
            <person name="Toshiyuki S."/>
            <person name="Carninci P."/>
            <person name="Piao Y."/>
            <person name="Dudekula D.B."/>
            <person name="Ko M.S."/>
            <person name="Kawakami K."/>
            <person name="Suzuki Y."/>
            <person name="Sugano S."/>
            <person name="Gruber C.E."/>
            <person name="Smith M.R."/>
            <person name="Simmons B."/>
            <person name="Moore T."/>
            <person name="Waterman R."/>
            <person name="Johnson S.L."/>
            <person name="Ruan Y."/>
            <person name="Wei C.L."/>
            <person name="Mathavan S."/>
            <person name="Gunaratne P.H."/>
            <person name="Wu J."/>
            <person name="Garcia A.M."/>
            <person name="Hulyk S.W."/>
            <person name="Fuh E."/>
            <person name="Yuan Y."/>
            <person name="Sneed A."/>
            <person name="Kowis C."/>
            <person name="Hodgson A."/>
            <person name="Muzny D.M."/>
            <person name="McPherson J."/>
            <person name="Gibbs R.A."/>
            <person name="Fahey J."/>
            <person name="Helton E."/>
            <person name="Ketteman M."/>
            <person name="Madan A."/>
            <person name="Rodrigues S."/>
            <person name="Sanchez A."/>
            <person name="Whiting M."/>
            <person name="Madari A."/>
            <person name="Young A.C."/>
            <person name="Wetherby K.D."/>
            <person name="Granite S.J."/>
            <person name="Kwong P.N."/>
            <person name="Brinkley C.P."/>
            <person name="Pearson R.L."/>
            <person name="Bouffard G.G."/>
            <person name="Blakesly R.W."/>
            <person name="Green E.D."/>
            <person name="Dickson M.C."/>
            <person name="Rodriguez A.C."/>
            <person name="Grimwood J."/>
            <person name="Schmutz J."/>
            <person name="Myers R.M."/>
            <person name="Butterfield Y.S."/>
            <person name="Griffith M."/>
            <person name="Griffith O.L."/>
            <person name="Krzywinski M.I."/>
            <person name="Liao N."/>
            <person name="Morin R."/>
            <person name="Morrin R."/>
            <person name="Palmquist D."/>
            <person name="Petrescu A.S."/>
            <person name="Skalska U."/>
            <person name="Smailus D.E."/>
            <person name="Stott J.M."/>
            <person name="Schnerch A."/>
            <person name="Schein J.E."/>
            <person name="Jones S.J."/>
            <person name="Holt R.A."/>
            <person name="Baross A."/>
            <person name="Marra M.A."/>
            <person name="Clifton S."/>
            <person name="Makowski K.A."/>
            <person name="Bosak S."/>
            <person name="Malek J."/>
        </authorList>
    </citation>
    <scope>NUCLEOTIDE SEQUENCE [LARGE SCALE MRNA]</scope>
    <source>
        <tissue evidence="6">Brain</tissue>
    </source>
</reference>
<evidence type="ECO:0000256" key="3">
    <source>
        <dbReference type="ARBA" id="ARBA00079551"/>
    </source>
</evidence>
<evidence type="ECO:0000313" key="6">
    <source>
        <dbReference type="EMBL" id="AAI50746.1"/>
    </source>
</evidence>
<dbReference type="PeptideAtlas" id="B2RWX4"/>
<evidence type="ECO:0000256" key="1">
    <source>
        <dbReference type="ARBA" id="ARBA00061158"/>
    </source>
</evidence>
<evidence type="ECO:0000256" key="4">
    <source>
        <dbReference type="SAM" id="Coils"/>
    </source>
</evidence>
<dbReference type="EMBL" id="BC150745">
    <property type="protein sequence ID" value="AAI50746.1"/>
    <property type="molecule type" value="mRNA"/>
</dbReference>
<evidence type="ECO:0000313" key="7">
    <source>
        <dbReference type="MGI" id="MGI:1916233"/>
    </source>
</evidence>
<evidence type="ECO:0000256" key="5">
    <source>
        <dbReference type="SAM" id="MobiDB-lite"/>
    </source>
</evidence>
<comment type="similarity">
    <text evidence="1">Belongs to the RINT1 family.</text>
</comment>
<dbReference type="AlphaFoldDB" id="B2RWX4"/>
<dbReference type="EMBL" id="BC145267">
    <property type="protein sequence ID" value="AAI45268.1"/>
    <property type="molecule type" value="mRNA"/>
</dbReference>
<dbReference type="Gene3D" id="1.20.58.670">
    <property type="entry name" value="Dsl1p vesicle tethering complex, Tip20p subunit, domain D"/>
    <property type="match status" value="1"/>
</dbReference>